<reference evidence="1 2" key="1">
    <citation type="journal article" date="2016" name="Nat. Commun.">
        <title>Thousands of microbial genomes shed light on interconnected biogeochemical processes in an aquifer system.</title>
        <authorList>
            <person name="Anantharaman K."/>
            <person name="Brown C.T."/>
            <person name="Hug L.A."/>
            <person name="Sharon I."/>
            <person name="Castelle C.J."/>
            <person name="Probst A.J."/>
            <person name="Thomas B.C."/>
            <person name="Singh A."/>
            <person name="Wilkins M.J."/>
            <person name="Karaoz U."/>
            <person name="Brodie E.L."/>
            <person name="Williams K.H."/>
            <person name="Hubbard S.S."/>
            <person name="Banfield J.F."/>
        </authorList>
    </citation>
    <scope>NUCLEOTIDE SEQUENCE [LARGE SCALE GENOMIC DNA]</scope>
</reference>
<gene>
    <name evidence="1" type="ORF">A2Z22_00135</name>
</gene>
<dbReference type="Proteomes" id="UP000177053">
    <property type="component" value="Unassembled WGS sequence"/>
</dbReference>
<dbReference type="EMBL" id="MGFS01000016">
    <property type="protein sequence ID" value="OGM11444.1"/>
    <property type="molecule type" value="Genomic_DNA"/>
</dbReference>
<protein>
    <submittedName>
        <fullName evidence="1">Uncharacterized protein</fullName>
    </submittedName>
</protein>
<evidence type="ECO:0000313" key="2">
    <source>
        <dbReference type="Proteomes" id="UP000177053"/>
    </source>
</evidence>
<evidence type="ECO:0000313" key="1">
    <source>
        <dbReference type="EMBL" id="OGM11444.1"/>
    </source>
</evidence>
<sequence>MNQREFHSAQLDCRGAGFSEPLTNRNDVLVTKIYFRGNLESVEVSCSRVNSKGECSLDLGKCPHLFPVDRVQPSR</sequence>
<proteinExistence type="predicted"/>
<organism evidence="1 2">
    <name type="scientific">Candidatus Woesebacteria bacterium RBG_16_34_12</name>
    <dbReference type="NCBI Taxonomy" id="1802480"/>
    <lineage>
        <taxon>Bacteria</taxon>
        <taxon>Candidatus Woeseibacteriota</taxon>
    </lineage>
</organism>
<comment type="caution">
    <text evidence="1">The sequence shown here is derived from an EMBL/GenBank/DDBJ whole genome shotgun (WGS) entry which is preliminary data.</text>
</comment>
<name>A0A1F7X8V4_9BACT</name>
<accession>A0A1F7X8V4</accession>
<dbReference type="AlphaFoldDB" id="A0A1F7X8V4"/>